<keyword evidence="3" id="KW-1185">Reference proteome</keyword>
<evidence type="ECO:0000256" key="1">
    <source>
        <dbReference type="ARBA" id="ARBA00006484"/>
    </source>
</evidence>
<evidence type="ECO:0000313" key="3">
    <source>
        <dbReference type="Proteomes" id="UP000293142"/>
    </source>
</evidence>
<dbReference type="Gene3D" id="3.40.50.720">
    <property type="entry name" value="NAD(P)-binding Rossmann-like Domain"/>
    <property type="match status" value="1"/>
</dbReference>
<comment type="similarity">
    <text evidence="1">Belongs to the short-chain dehydrogenases/reductases (SDR) family.</text>
</comment>
<dbReference type="PRINTS" id="PR00080">
    <property type="entry name" value="SDRFAMILY"/>
</dbReference>
<dbReference type="OrthoDB" id="9803333at2"/>
<gene>
    <name evidence="2" type="ORF">EYB31_29960</name>
</gene>
<dbReference type="Proteomes" id="UP000293142">
    <property type="component" value="Unassembled WGS sequence"/>
</dbReference>
<dbReference type="PRINTS" id="PR00081">
    <property type="entry name" value="GDHRDH"/>
</dbReference>
<dbReference type="InterPro" id="IPR036291">
    <property type="entry name" value="NAD(P)-bd_dom_sf"/>
</dbReference>
<comment type="caution">
    <text evidence="2">The sequence shown here is derived from an EMBL/GenBank/DDBJ whole genome shotgun (WGS) entry which is preliminary data.</text>
</comment>
<dbReference type="RefSeq" id="WP_131017177.1">
    <property type="nucleotide sequence ID" value="NZ_SIRE01000025.1"/>
</dbReference>
<dbReference type="InterPro" id="IPR020904">
    <property type="entry name" value="Sc_DH/Rdtase_CS"/>
</dbReference>
<name>A0A4Q9DJN0_9BACL</name>
<dbReference type="PROSITE" id="PS00061">
    <property type="entry name" value="ADH_SHORT"/>
    <property type="match status" value="1"/>
</dbReference>
<reference evidence="2 3" key="1">
    <citation type="submission" date="2019-02" db="EMBL/GenBank/DDBJ databases">
        <title>Paenibacillus sp. nov., isolated from surface-sterilized tissue of Thalictrum simplex L.</title>
        <authorList>
            <person name="Tuo L."/>
        </authorList>
    </citation>
    <scope>NUCLEOTIDE SEQUENCE [LARGE SCALE GENOMIC DNA]</scope>
    <source>
        <strain evidence="2 3">N2SHLJ1</strain>
    </source>
</reference>
<dbReference type="AlphaFoldDB" id="A0A4Q9DJN0"/>
<dbReference type="EMBL" id="SIRE01000025">
    <property type="protein sequence ID" value="TBL71600.1"/>
    <property type="molecule type" value="Genomic_DNA"/>
</dbReference>
<dbReference type="InterPro" id="IPR050259">
    <property type="entry name" value="SDR"/>
</dbReference>
<dbReference type="GO" id="GO:0032787">
    <property type="term" value="P:monocarboxylic acid metabolic process"/>
    <property type="evidence" value="ECO:0007669"/>
    <property type="project" value="UniProtKB-ARBA"/>
</dbReference>
<dbReference type="InterPro" id="IPR002347">
    <property type="entry name" value="SDR_fam"/>
</dbReference>
<organism evidence="2 3">
    <name type="scientific">Paenibacillus thalictri</name>
    <dbReference type="NCBI Taxonomy" id="2527873"/>
    <lineage>
        <taxon>Bacteria</taxon>
        <taxon>Bacillati</taxon>
        <taxon>Bacillota</taxon>
        <taxon>Bacilli</taxon>
        <taxon>Bacillales</taxon>
        <taxon>Paenibacillaceae</taxon>
        <taxon>Paenibacillus</taxon>
    </lineage>
</organism>
<proteinExistence type="inferred from homology"/>
<dbReference type="Pfam" id="PF13561">
    <property type="entry name" value="adh_short_C2"/>
    <property type="match status" value="1"/>
</dbReference>
<dbReference type="PANTHER" id="PTHR42879">
    <property type="entry name" value="3-OXOACYL-(ACYL-CARRIER-PROTEIN) REDUCTASE"/>
    <property type="match status" value="1"/>
</dbReference>
<sequence>MRLRGKIVCITDADSASGKTLIRRLADEGADFIVNSASAGVSIDEELAYCRVAGAQALVFSADLCRFTEVDGMLEEAERQLGRVDVLVHNHNLIVPMQVESCDEAAFVQVMNTNAKSAFLCTQAAGKRMAAAGSGSIVYVSSVHAHKPTGSSFAYSVSKSAVNMLAREAALELGRCGVNVNTIELGPVEGDDTLFSSEVSSLYESYIYKVPGAKPVTYRDLADCVAYLAADSSRYLNGAELRLDGGFLLHYMDHKMKRPEAGQ</sequence>
<dbReference type="SUPFAM" id="SSF51735">
    <property type="entry name" value="NAD(P)-binding Rossmann-fold domains"/>
    <property type="match status" value="1"/>
</dbReference>
<dbReference type="CDD" id="cd05233">
    <property type="entry name" value="SDR_c"/>
    <property type="match status" value="1"/>
</dbReference>
<evidence type="ECO:0000313" key="2">
    <source>
        <dbReference type="EMBL" id="TBL71600.1"/>
    </source>
</evidence>
<protein>
    <submittedName>
        <fullName evidence="2">SDR family oxidoreductase</fullName>
    </submittedName>
</protein>
<accession>A0A4Q9DJN0</accession>
<dbReference type="PANTHER" id="PTHR42879:SF2">
    <property type="entry name" value="3-OXOACYL-[ACYL-CARRIER-PROTEIN] REDUCTASE FABG"/>
    <property type="match status" value="1"/>
</dbReference>